<organism evidence="1 2">
    <name type="scientific">Arthrobacter sulfonylureivorans</name>
    <dbReference type="NCBI Taxonomy" id="2486855"/>
    <lineage>
        <taxon>Bacteria</taxon>
        <taxon>Bacillati</taxon>
        <taxon>Actinomycetota</taxon>
        <taxon>Actinomycetes</taxon>
        <taxon>Micrococcales</taxon>
        <taxon>Micrococcaceae</taxon>
        <taxon>Arthrobacter</taxon>
    </lineage>
</organism>
<reference evidence="1 2" key="1">
    <citation type="submission" date="2022-03" db="EMBL/GenBank/DDBJ databases">
        <title>Isotopic signatures of nitrous oxide derived from detoxification processes.</title>
        <authorList>
            <person name="Behrendt U."/>
            <person name="Buchen C."/>
            <person name="Well R."/>
            <person name="Ulrich A."/>
            <person name="Rohe L."/>
            <person name="Kolb S."/>
            <person name="Schloter M."/>
            <person name="Horn M.A."/>
            <person name="Augustin J."/>
        </authorList>
    </citation>
    <scope>NUCLEOTIDE SEQUENCE [LARGE SCALE GENOMIC DNA]</scope>
    <source>
        <strain evidence="1 2">S4-C24</strain>
    </source>
</reference>
<keyword evidence="2" id="KW-1185">Reference proteome</keyword>
<protein>
    <recommendedName>
        <fullName evidence="3">HEAT repeat domain-containing protein</fullName>
    </recommendedName>
</protein>
<gene>
    <name evidence="1" type="ORF">MNQ99_09770</name>
</gene>
<name>A0ABY3W5L9_9MICC</name>
<dbReference type="EMBL" id="CP093326">
    <property type="protein sequence ID" value="UNK44298.1"/>
    <property type="molecule type" value="Genomic_DNA"/>
</dbReference>
<accession>A0ABY3W5L9</accession>
<evidence type="ECO:0000313" key="1">
    <source>
        <dbReference type="EMBL" id="UNK44298.1"/>
    </source>
</evidence>
<evidence type="ECO:0008006" key="3">
    <source>
        <dbReference type="Google" id="ProtNLM"/>
    </source>
</evidence>
<evidence type="ECO:0000313" key="2">
    <source>
        <dbReference type="Proteomes" id="UP000829069"/>
    </source>
</evidence>
<sequence length="73" mass="7898">MKILAGAVTSNLRQAAVPVQVEALACLAELHVRLGDPDSARRPVEIMELLDIPEEDRVACGPALRQARQLLQA</sequence>
<proteinExistence type="predicted"/>
<dbReference type="RefSeq" id="WP_241912817.1">
    <property type="nucleotide sequence ID" value="NZ_CP093326.1"/>
</dbReference>
<dbReference type="Proteomes" id="UP000829069">
    <property type="component" value="Chromosome"/>
</dbReference>